<dbReference type="PANTHER" id="PTHR30270">
    <property type="entry name" value="THIAMINE-MONOPHOSPHATE KINASE"/>
    <property type="match status" value="1"/>
</dbReference>
<dbReference type="InterPro" id="IPR010918">
    <property type="entry name" value="PurM-like_C_dom"/>
</dbReference>
<dbReference type="GO" id="GO:0009030">
    <property type="term" value="F:thiamine-phosphate kinase activity"/>
    <property type="evidence" value="ECO:0007669"/>
    <property type="project" value="InterPro"/>
</dbReference>
<protein>
    <recommendedName>
        <fullName evidence="1">PurM-like C-terminal domain-containing protein</fullName>
    </recommendedName>
</protein>
<dbReference type="Gene3D" id="3.90.650.10">
    <property type="entry name" value="PurM-like C-terminal domain"/>
    <property type="match status" value="1"/>
</dbReference>
<dbReference type="PANTHER" id="PTHR30270:SF0">
    <property type="entry name" value="THIAMINE-MONOPHOSPHATE KINASE"/>
    <property type="match status" value="1"/>
</dbReference>
<evidence type="ECO:0000313" key="2">
    <source>
        <dbReference type="EMBL" id="RAI39728.1"/>
    </source>
</evidence>
<dbReference type="SUPFAM" id="SSF56042">
    <property type="entry name" value="PurM C-terminal domain-like"/>
    <property type="match status" value="1"/>
</dbReference>
<keyword evidence="3" id="KW-1185">Reference proteome</keyword>
<organism evidence="2 3">
    <name type="scientific">Rhodoplanes elegans</name>
    <dbReference type="NCBI Taxonomy" id="29408"/>
    <lineage>
        <taxon>Bacteria</taxon>
        <taxon>Pseudomonadati</taxon>
        <taxon>Pseudomonadota</taxon>
        <taxon>Alphaproteobacteria</taxon>
        <taxon>Hyphomicrobiales</taxon>
        <taxon>Nitrobacteraceae</taxon>
        <taxon>Rhodoplanes</taxon>
    </lineage>
</organism>
<dbReference type="Pfam" id="PF02769">
    <property type="entry name" value="AIRS_C"/>
    <property type="match status" value="1"/>
</dbReference>
<dbReference type="AlphaFoldDB" id="A0A327KWH6"/>
<evidence type="ECO:0000259" key="1">
    <source>
        <dbReference type="Pfam" id="PF02769"/>
    </source>
</evidence>
<dbReference type="InterPro" id="IPR036676">
    <property type="entry name" value="PurM-like_C_sf"/>
</dbReference>
<dbReference type="EMBL" id="NPEU01000065">
    <property type="protein sequence ID" value="RAI39728.1"/>
    <property type="molecule type" value="Genomic_DNA"/>
</dbReference>
<comment type="caution">
    <text evidence="2">The sequence shown here is derived from an EMBL/GenBank/DDBJ whole genome shotgun (WGS) entry which is preliminary data.</text>
</comment>
<feature type="domain" description="PurM-like C-terminal" evidence="1">
    <location>
        <begin position="2"/>
        <end position="92"/>
    </location>
</feature>
<evidence type="ECO:0000313" key="3">
    <source>
        <dbReference type="Proteomes" id="UP000248863"/>
    </source>
</evidence>
<proteinExistence type="predicted"/>
<dbReference type="Proteomes" id="UP000248863">
    <property type="component" value="Unassembled WGS sequence"/>
</dbReference>
<name>A0A327KWH6_9BRAD</name>
<dbReference type="GO" id="GO:0009228">
    <property type="term" value="P:thiamine biosynthetic process"/>
    <property type="evidence" value="ECO:0007669"/>
    <property type="project" value="InterPro"/>
</dbReference>
<reference evidence="2 3" key="1">
    <citation type="submission" date="2017-07" db="EMBL/GenBank/DDBJ databases">
        <title>Draft Genome Sequences of Select Purple Nonsulfur Bacteria.</title>
        <authorList>
            <person name="Lasarre B."/>
            <person name="Mckinlay J.B."/>
        </authorList>
    </citation>
    <scope>NUCLEOTIDE SEQUENCE [LARGE SCALE GENOMIC DNA]</scope>
    <source>
        <strain evidence="2 3">DSM 11907</strain>
    </source>
</reference>
<sequence length="114" mass="11546">MDVSDGLAGDLAKLCRVSGVTARIEVGRVPLSGAAHRLLDAAPEHLAAVLSGGDDYEILCTVPPERLAAFTAAAAAAGVPMTDIGEILDGQGAPVLLGQDGLPLALDRASFSHF</sequence>
<accession>A0A327KWH6</accession>
<dbReference type="InterPro" id="IPR006283">
    <property type="entry name" value="ThiL-like"/>
</dbReference>
<gene>
    <name evidence="2" type="ORF">CH338_08490</name>
</gene>